<dbReference type="InterPro" id="IPR003305">
    <property type="entry name" value="CenC_carb-bd"/>
</dbReference>
<reference evidence="10" key="1">
    <citation type="journal article" date="2023" name="Nat. Commun.">
        <title>Diploid and tetraploid genomes of Acorus and the evolution of monocots.</title>
        <authorList>
            <person name="Ma L."/>
            <person name="Liu K.W."/>
            <person name="Li Z."/>
            <person name="Hsiao Y.Y."/>
            <person name="Qi Y."/>
            <person name="Fu T."/>
            <person name="Tang G.D."/>
            <person name="Zhang D."/>
            <person name="Sun W.H."/>
            <person name="Liu D.K."/>
            <person name="Li Y."/>
            <person name="Chen G.Z."/>
            <person name="Liu X.D."/>
            <person name="Liao X.Y."/>
            <person name="Jiang Y.T."/>
            <person name="Yu X."/>
            <person name="Hao Y."/>
            <person name="Huang J."/>
            <person name="Zhao X.W."/>
            <person name="Ke S."/>
            <person name="Chen Y.Y."/>
            <person name="Wu W.L."/>
            <person name="Hsu J.L."/>
            <person name="Lin Y.F."/>
            <person name="Huang M.D."/>
            <person name="Li C.Y."/>
            <person name="Huang L."/>
            <person name="Wang Z.W."/>
            <person name="Zhao X."/>
            <person name="Zhong W.Y."/>
            <person name="Peng D.H."/>
            <person name="Ahmad S."/>
            <person name="Lan S."/>
            <person name="Zhang J.S."/>
            <person name="Tsai W.C."/>
            <person name="Van de Peer Y."/>
            <person name="Liu Z.J."/>
        </authorList>
    </citation>
    <scope>NUCLEOTIDE SEQUENCE</scope>
    <source>
        <strain evidence="10">SCP</strain>
    </source>
</reference>
<evidence type="ECO:0000256" key="2">
    <source>
        <dbReference type="ARBA" id="ARBA00022651"/>
    </source>
</evidence>
<dbReference type="SMART" id="SM00633">
    <property type="entry name" value="Glyco_10"/>
    <property type="match status" value="1"/>
</dbReference>
<keyword evidence="4" id="KW-0378">Hydrolase</keyword>
<dbReference type="Gene3D" id="2.60.120.260">
    <property type="entry name" value="Galactose-binding domain-like"/>
    <property type="match status" value="3"/>
</dbReference>
<evidence type="ECO:0000256" key="8">
    <source>
        <dbReference type="PROSITE-ProRule" id="PRU10061"/>
    </source>
</evidence>
<dbReference type="InterPro" id="IPR017853">
    <property type="entry name" value="GH"/>
</dbReference>
<dbReference type="Gene3D" id="3.20.20.80">
    <property type="entry name" value="Glycosidases"/>
    <property type="match status" value="1"/>
</dbReference>
<dbReference type="FunFam" id="3.20.20.80:FF:000104">
    <property type="entry name" value="Endo-1,4-beta-xylanase A"/>
    <property type="match status" value="1"/>
</dbReference>
<organism evidence="10 11">
    <name type="scientific">Acorus gramineus</name>
    <name type="common">Dwarf sweet flag</name>
    <dbReference type="NCBI Taxonomy" id="55184"/>
    <lineage>
        <taxon>Eukaryota</taxon>
        <taxon>Viridiplantae</taxon>
        <taxon>Streptophyta</taxon>
        <taxon>Embryophyta</taxon>
        <taxon>Tracheophyta</taxon>
        <taxon>Spermatophyta</taxon>
        <taxon>Magnoliopsida</taxon>
        <taxon>Liliopsida</taxon>
        <taxon>Acoraceae</taxon>
        <taxon>Acorus</taxon>
    </lineage>
</organism>
<dbReference type="PROSITE" id="PS51760">
    <property type="entry name" value="GH10_2"/>
    <property type="match status" value="1"/>
</dbReference>
<evidence type="ECO:0000256" key="4">
    <source>
        <dbReference type="ARBA" id="ARBA00022801"/>
    </source>
</evidence>
<keyword evidence="5" id="KW-0119">Carbohydrate metabolism</keyword>
<accession>A0AAV9BJE2</accession>
<reference evidence="10" key="2">
    <citation type="submission" date="2023-06" db="EMBL/GenBank/DDBJ databases">
        <authorList>
            <person name="Ma L."/>
            <person name="Liu K.-W."/>
            <person name="Li Z."/>
            <person name="Hsiao Y.-Y."/>
            <person name="Qi Y."/>
            <person name="Fu T."/>
            <person name="Tang G."/>
            <person name="Zhang D."/>
            <person name="Sun W.-H."/>
            <person name="Liu D.-K."/>
            <person name="Li Y."/>
            <person name="Chen G.-Z."/>
            <person name="Liu X.-D."/>
            <person name="Liao X.-Y."/>
            <person name="Jiang Y.-T."/>
            <person name="Yu X."/>
            <person name="Hao Y."/>
            <person name="Huang J."/>
            <person name="Zhao X.-W."/>
            <person name="Ke S."/>
            <person name="Chen Y.-Y."/>
            <person name="Wu W.-L."/>
            <person name="Hsu J.-L."/>
            <person name="Lin Y.-F."/>
            <person name="Huang M.-D."/>
            <person name="Li C.-Y."/>
            <person name="Huang L."/>
            <person name="Wang Z.-W."/>
            <person name="Zhao X."/>
            <person name="Zhong W.-Y."/>
            <person name="Peng D.-H."/>
            <person name="Ahmad S."/>
            <person name="Lan S."/>
            <person name="Zhang J.-S."/>
            <person name="Tsai W.-C."/>
            <person name="Van De Peer Y."/>
            <person name="Liu Z.-J."/>
        </authorList>
    </citation>
    <scope>NUCLEOTIDE SEQUENCE</scope>
    <source>
        <strain evidence="10">SCP</strain>
        <tissue evidence="10">Leaves</tissue>
    </source>
</reference>
<keyword evidence="3" id="KW-0677">Repeat</keyword>
<dbReference type="InterPro" id="IPR031158">
    <property type="entry name" value="GH10_AS"/>
</dbReference>
<comment type="similarity">
    <text evidence="1">Belongs to the glycosyl hydrolase 10 (cellulase F) family.</text>
</comment>
<dbReference type="SUPFAM" id="SSF49785">
    <property type="entry name" value="Galactose-binding domain-like"/>
    <property type="match status" value="3"/>
</dbReference>
<dbReference type="SUPFAM" id="SSF51445">
    <property type="entry name" value="(Trans)glycosidases"/>
    <property type="match status" value="1"/>
</dbReference>
<evidence type="ECO:0000313" key="11">
    <source>
        <dbReference type="Proteomes" id="UP001179952"/>
    </source>
</evidence>
<feature type="active site" description="Nucleophile" evidence="8">
    <location>
        <position position="754"/>
    </location>
</feature>
<evidence type="ECO:0000256" key="5">
    <source>
        <dbReference type="ARBA" id="ARBA00023277"/>
    </source>
</evidence>
<dbReference type="EMBL" id="JAUJYN010000003">
    <property type="protein sequence ID" value="KAK1276497.1"/>
    <property type="molecule type" value="Genomic_DNA"/>
</dbReference>
<dbReference type="Proteomes" id="UP001179952">
    <property type="component" value="Unassembled WGS sequence"/>
</dbReference>
<evidence type="ECO:0000256" key="7">
    <source>
        <dbReference type="ARBA" id="ARBA00023326"/>
    </source>
</evidence>
<keyword evidence="2" id="KW-0858">Xylan degradation</keyword>
<dbReference type="PROSITE" id="PS00591">
    <property type="entry name" value="GH10_1"/>
    <property type="match status" value="1"/>
</dbReference>
<dbReference type="InterPro" id="IPR001000">
    <property type="entry name" value="GH10_dom"/>
</dbReference>
<evidence type="ECO:0000259" key="9">
    <source>
        <dbReference type="PROSITE" id="PS51760"/>
    </source>
</evidence>
<proteinExistence type="inferred from homology"/>
<keyword evidence="11" id="KW-1185">Reference proteome</keyword>
<dbReference type="PRINTS" id="PR00134">
    <property type="entry name" value="GLHYDRLASE10"/>
</dbReference>
<dbReference type="Pfam" id="PF00331">
    <property type="entry name" value="Glyco_hydro_10"/>
    <property type="match status" value="1"/>
</dbReference>
<dbReference type="PANTHER" id="PTHR31490:SF1">
    <property type="entry name" value="ENDO-1,4-BETA-XYLANASE 1"/>
    <property type="match status" value="1"/>
</dbReference>
<dbReference type="GO" id="GO:0045493">
    <property type="term" value="P:xylan catabolic process"/>
    <property type="evidence" value="ECO:0007669"/>
    <property type="project" value="UniProtKB-KW"/>
</dbReference>
<evidence type="ECO:0000256" key="6">
    <source>
        <dbReference type="ARBA" id="ARBA00023295"/>
    </source>
</evidence>
<evidence type="ECO:0000313" key="10">
    <source>
        <dbReference type="EMBL" id="KAK1276497.1"/>
    </source>
</evidence>
<feature type="domain" description="GH10" evidence="9">
    <location>
        <begin position="522"/>
        <end position="819"/>
    </location>
</feature>
<dbReference type="Pfam" id="PF02018">
    <property type="entry name" value="CBM_4_9"/>
    <property type="match status" value="3"/>
</dbReference>
<sequence length="875" mass="98250">MGMWVISHTQNNPSITILEDLAASESGVAHGSLWANIITNHDFSEGLSFWHTNCCQGYVITGEPDVFQGVKPNSGKCYAVISNRTQCWQGLEQDITDKVSPHSTYSVMAYVRVSGPILEHANVQATLRLEYLDGKTSYLFVGRSLVSNDSWEKLEGSFSLEIMPKRVVFYLEGPSPGVDLLVDSVLVTSFSLNKCKGTHTMPTTSEDECIIRNPRFEDALNHWSGRGCKILLNNSISDANRNIAPLNGKAFASAVERRESWNGIQQDITSRVKRKIKYEVVFNVSREQASDQEWMKLHGKFLLSNVASKVIVFLEGPPPGVDILVDSLVIKEAEKLHLSHPPVYENILFGVNIVENSNLHNGLVGWHPLGSCTLSVGSGSPPLYPPIARDSLGLHGQLSGRYIRVTNRTQTWMGPAQTITDKLKMHITYQVSAWVRIGYRQSGSQNINVALDVDGQWINGGQAEVHDERWHEIMGSFRLEKQPSKVNIHVQGPSAGVDLMIAGLQIRKRDVVLKFSGANVCVLVGASIKVTQRHNSFPFGSSLCLTDLENDDLADFFVKNFNWAVFGNELKWYWTESQKGKFNYNDADELIRFCNRHGKQMRGHCIFWEVEDSVQPWVRSLNRNELMEAVQNRLTGLLSRYKGRFRHYDVNNEMLHGSFFKDRLGNDIHSYMFKTAHQLDPSATLFVNDYNVEDGCDGKSSPEMYIQQILDLQEQGVPVGGIGLQGHISNPIGHVICAALDKLAILGLPIWFTELDVSAVNEHVRADDLEVVLREAFAHSAVEGIVLWGFWELLMFRDNAHLIDAEGRINEAGKRYRALMKEWLTQAEGYIDQQGEFRFRGFHGAYTLEISGSKSLSKTFIVEKGDHPLQVQISI</sequence>
<dbReference type="GO" id="GO:0031176">
    <property type="term" value="F:endo-1,4-beta-xylanase activity"/>
    <property type="evidence" value="ECO:0007669"/>
    <property type="project" value="UniProtKB-ARBA"/>
</dbReference>
<keyword evidence="7" id="KW-0624">Polysaccharide degradation</keyword>
<keyword evidence="6" id="KW-0326">Glycosidase</keyword>
<dbReference type="AlphaFoldDB" id="A0AAV9BJE2"/>
<dbReference type="InterPro" id="IPR044846">
    <property type="entry name" value="GH10"/>
</dbReference>
<comment type="caution">
    <text evidence="10">The sequence shown here is derived from an EMBL/GenBank/DDBJ whole genome shotgun (WGS) entry which is preliminary data.</text>
</comment>
<evidence type="ECO:0000256" key="1">
    <source>
        <dbReference type="ARBA" id="ARBA00007495"/>
    </source>
</evidence>
<name>A0AAV9BJE2_ACOGR</name>
<evidence type="ECO:0000256" key="3">
    <source>
        <dbReference type="ARBA" id="ARBA00022737"/>
    </source>
</evidence>
<dbReference type="PANTHER" id="PTHR31490">
    <property type="entry name" value="GLYCOSYL HYDROLASE"/>
    <property type="match status" value="1"/>
</dbReference>
<dbReference type="InterPro" id="IPR008979">
    <property type="entry name" value="Galactose-bd-like_sf"/>
</dbReference>
<gene>
    <name evidence="10" type="ORF">QJS04_geneDACA015957</name>
</gene>
<protein>
    <recommendedName>
        <fullName evidence="9">GH10 domain-containing protein</fullName>
    </recommendedName>
</protein>